<keyword evidence="3" id="KW-1185">Reference proteome</keyword>
<proteinExistence type="predicted"/>
<name>A0ABR3K2A9_9AGAR</name>
<evidence type="ECO:0000313" key="3">
    <source>
        <dbReference type="Proteomes" id="UP001556367"/>
    </source>
</evidence>
<evidence type="ECO:0000256" key="1">
    <source>
        <dbReference type="SAM" id="MobiDB-lite"/>
    </source>
</evidence>
<accession>A0ABR3K2A9</accession>
<evidence type="ECO:0000313" key="2">
    <source>
        <dbReference type="EMBL" id="KAL0961331.1"/>
    </source>
</evidence>
<protein>
    <submittedName>
        <fullName evidence="2">Uncharacterized protein</fullName>
    </submittedName>
</protein>
<feature type="region of interest" description="Disordered" evidence="1">
    <location>
        <begin position="54"/>
        <end position="88"/>
    </location>
</feature>
<reference evidence="3" key="1">
    <citation type="submission" date="2024-06" db="EMBL/GenBank/DDBJ databases">
        <title>Multi-omics analyses provide insights into the biosynthesis of the anticancer antibiotic pleurotin in Hohenbuehelia grisea.</title>
        <authorList>
            <person name="Weaver J.A."/>
            <person name="Alberti F."/>
        </authorList>
    </citation>
    <scope>NUCLEOTIDE SEQUENCE [LARGE SCALE GENOMIC DNA]</scope>
    <source>
        <strain evidence="3">T-177</strain>
    </source>
</reference>
<organism evidence="2 3">
    <name type="scientific">Hohenbuehelia grisea</name>
    <dbReference type="NCBI Taxonomy" id="104357"/>
    <lineage>
        <taxon>Eukaryota</taxon>
        <taxon>Fungi</taxon>
        <taxon>Dikarya</taxon>
        <taxon>Basidiomycota</taxon>
        <taxon>Agaricomycotina</taxon>
        <taxon>Agaricomycetes</taxon>
        <taxon>Agaricomycetidae</taxon>
        <taxon>Agaricales</taxon>
        <taxon>Pleurotineae</taxon>
        <taxon>Pleurotaceae</taxon>
        <taxon>Hohenbuehelia</taxon>
    </lineage>
</organism>
<sequence length="326" mass="36506">MALLGHLARQTCRNVNIRSAACSRRVFHASASAGKKKESLVIEDLFANFEDNAETSTPAESSAGAKPALISEPGTSTSQPARVSRGKHRGLAPDVRLARFNDLYEFVVPRIGKNPAVKVPQVKKSAWVHMVNLATTEEQLTKVVNMFPKWREMGWEFDETYAEVVTSRCQELGCPLLALKIFGDYSTYGLPLSLRAGRQMLFSLHDTQPIDKVIATAALYSVYRLPPIVEDLPSCAFLVIACLKEDSKYSNQVANALLPHLQKMIEASPRKRVDKSLPELAQDRGPLWVERCLVKLDKLLNEKRGEKFAKWLRQWRQESGMVKPST</sequence>
<gene>
    <name evidence="2" type="ORF">HGRIS_006288</name>
</gene>
<comment type="caution">
    <text evidence="2">The sequence shown here is derived from an EMBL/GenBank/DDBJ whole genome shotgun (WGS) entry which is preliminary data.</text>
</comment>
<dbReference type="Proteomes" id="UP001556367">
    <property type="component" value="Unassembled WGS sequence"/>
</dbReference>
<dbReference type="EMBL" id="JASNQZ010000001">
    <property type="protein sequence ID" value="KAL0961331.1"/>
    <property type="molecule type" value="Genomic_DNA"/>
</dbReference>